<organism evidence="2">
    <name type="scientific">Harpegnathos saltator</name>
    <name type="common">Jerdon's jumping ant</name>
    <dbReference type="NCBI Taxonomy" id="610380"/>
    <lineage>
        <taxon>Eukaryota</taxon>
        <taxon>Metazoa</taxon>
        <taxon>Ecdysozoa</taxon>
        <taxon>Arthropoda</taxon>
        <taxon>Hexapoda</taxon>
        <taxon>Insecta</taxon>
        <taxon>Pterygota</taxon>
        <taxon>Neoptera</taxon>
        <taxon>Endopterygota</taxon>
        <taxon>Hymenoptera</taxon>
        <taxon>Apocrita</taxon>
        <taxon>Aculeata</taxon>
        <taxon>Formicoidea</taxon>
        <taxon>Formicidae</taxon>
        <taxon>Ponerinae</taxon>
        <taxon>Ponerini</taxon>
        <taxon>Harpegnathos</taxon>
    </lineage>
</organism>
<feature type="non-terminal residue" evidence="1">
    <location>
        <position position="1"/>
    </location>
</feature>
<gene>
    <name evidence="1" type="ORF">EAI_12594</name>
</gene>
<reference evidence="1 2" key="1">
    <citation type="journal article" date="2010" name="Science">
        <title>Genomic comparison of the ants Camponotus floridanus and Harpegnathos saltator.</title>
        <authorList>
            <person name="Bonasio R."/>
            <person name="Zhang G."/>
            <person name="Ye C."/>
            <person name="Mutti N.S."/>
            <person name="Fang X."/>
            <person name="Qin N."/>
            <person name="Donahue G."/>
            <person name="Yang P."/>
            <person name="Li Q."/>
            <person name="Li C."/>
            <person name="Zhang P."/>
            <person name="Huang Z."/>
            <person name="Berger S.L."/>
            <person name="Reinberg D."/>
            <person name="Wang J."/>
            <person name="Liebig J."/>
        </authorList>
    </citation>
    <scope>NUCLEOTIDE SEQUENCE [LARGE SCALE GENOMIC DNA]</scope>
    <source>
        <strain evidence="1 2">R22 G/1</strain>
    </source>
</reference>
<name>E2BAJ5_HARSA</name>
<keyword evidence="2" id="KW-1185">Reference proteome</keyword>
<feature type="non-terminal residue" evidence="1">
    <location>
        <position position="36"/>
    </location>
</feature>
<protein>
    <recommendedName>
        <fullName evidence="3">Histone-lysine N-methyltransferase SETMAR</fullName>
    </recommendedName>
</protein>
<dbReference type="Proteomes" id="UP000008237">
    <property type="component" value="Unassembled WGS sequence"/>
</dbReference>
<dbReference type="AlphaFoldDB" id="E2BAJ5"/>
<dbReference type="InParanoid" id="E2BAJ5"/>
<sequence length="36" mass="4356">FIDDFTVSKPSNFYRDGIRQLLSKWRKVVDNNGEYF</sequence>
<evidence type="ECO:0000313" key="1">
    <source>
        <dbReference type="EMBL" id="EFN87289.1"/>
    </source>
</evidence>
<dbReference type="EMBL" id="GL446759">
    <property type="protein sequence ID" value="EFN87289.1"/>
    <property type="molecule type" value="Genomic_DNA"/>
</dbReference>
<evidence type="ECO:0000313" key="2">
    <source>
        <dbReference type="Proteomes" id="UP000008237"/>
    </source>
</evidence>
<evidence type="ECO:0008006" key="3">
    <source>
        <dbReference type="Google" id="ProtNLM"/>
    </source>
</evidence>
<proteinExistence type="predicted"/>
<accession>E2BAJ5</accession>